<dbReference type="Proteomes" id="UP000027361">
    <property type="component" value="Unassembled WGS sequence"/>
</dbReference>
<comment type="caution">
    <text evidence="4">The sequence shown here is derived from an EMBL/GenBank/DDBJ whole genome shotgun (WGS) entry which is preliminary data.</text>
</comment>
<feature type="domain" description="Brl1/Brr6" evidence="3">
    <location>
        <begin position="233"/>
        <end position="357"/>
    </location>
</feature>
<dbReference type="GO" id="GO:0055088">
    <property type="term" value="P:lipid homeostasis"/>
    <property type="evidence" value="ECO:0007669"/>
    <property type="project" value="InterPro"/>
</dbReference>
<feature type="compositionally biased region" description="Basic and acidic residues" evidence="1">
    <location>
        <begin position="139"/>
        <end position="151"/>
    </location>
</feature>
<dbReference type="PANTHER" id="PTHR28136">
    <property type="entry name" value="NUCLEUS EXPORT PROTEIN BRR6"/>
    <property type="match status" value="1"/>
</dbReference>
<dbReference type="EMBL" id="JMSN01000083">
    <property type="protein sequence ID" value="KDN41153.1"/>
    <property type="molecule type" value="Genomic_DNA"/>
</dbReference>
<feature type="compositionally biased region" description="Basic and acidic residues" evidence="1">
    <location>
        <begin position="181"/>
        <end position="191"/>
    </location>
</feature>
<dbReference type="InterPro" id="IPR040202">
    <property type="entry name" value="Brl1/Brr6"/>
</dbReference>
<dbReference type="InParanoid" id="A0A066VLI4"/>
<dbReference type="GeneID" id="25261895"/>
<keyword evidence="2" id="KW-1133">Transmembrane helix</keyword>
<protein>
    <recommendedName>
        <fullName evidence="3">Brl1/Brr6 domain-containing protein</fullName>
    </recommendedName>
</protein>
<dbReference type="OrthoDB" id="5961at2759"/>
<dbReference type="RefSeq" id="XP_013241622.1">
    <property type="nucleotide sequence ID" value="XM_013386168.1"/>
</dbReference>
<feature type="region of interest" description="Disordered" evidence="1">
    <location>
        <begin position="1"/>
        <end position="201"/>
    </location>
</feature>
<evidence type="ECO:0000256" key="2">
    <source>
        <dbReference type="SAM" id="Phobius"/>
    </source>
</evidence>
<dbReference type="InterPro" id="IPR018767">
    <property type="entry name" value="Brl1/Brr6_dom"/>
</dbReference>
<feature type="transmembrane region" description="Helical" evidence="2">
    <location>
        <begin position="233"/>
        <end position="254"/>
    </location>
</feature>
<dbReference type="HOGENOM" id="CLU_763303_0_0_1"/>
<evidence type="ECO:0000313" key="4">
    <source>
        <dbReference type="EMBL" id="KDN41153.1"/>
    </source>
</evidence>
<evidence type="ECO:0000313" key="5">
    <source>
        <dbReference type="Proteomes" id="UP000027361"/>
    </source>
</evidence>
<proteinExistence type="predicted"/>
<dbReference type="AlphaFoldDB" id="A0A066VLI4"/>
<dbReference type="PANTHER" id="PTHR28136:SF1">
    <property type="entry name" value="NUCLEUS EXPORT PROTEIN BRL1"/>
    <property type="match status" value="1"/>
</dbReference>
<dbReference type="Pfam" id="PF10104">
    <property type="entry name" value="Brr6_like_C_C"/>
    <property type="match status" value="1"/>
</dbReference>
<organism evidence="4 5">
    <name type="scientific">Tilletiaria anomala (strain ATCC 24038 / CBS 436.72 / UBC 951)</name>
    <dbReference type="NCBI Taxonomy" id="1037660"/>
    <lineage>
        <taxon>Eukaryota</taxon>
        <taxon>Fungi</taxon>
        <taxon>Dikarya</taxon>
        <taxon>Basidiomycota</taxon>
        <taxon>Ustilaginomycotina</taxon>
        <taxon>Exobasidiomycetes</taxon>
        <taxon>Georgefischeriales</taxon>
        <taxon>Tilletiariaceae</taxon>
        <taxon>Tilletiaria</taxon>
    </lineage>
</organism>
<dbReference type="GO" id="GO:0031965">
    <property type="term" value="C:nuclear membrane"/>
    <property type="evidence" value="ECO:0007669"/>
    <property type="project" value="InterPro"/>
</dbReference>
<reference evidence="4 5" key="1">
    <citation type="submission" date="2014-05" db="EMBL/GenBank/DDBJ databases">
        <title>Draft genome sequence of a rare smut relative, Tilletiaria anomala UBC 951.</title>
        <authorList>
            <consortium name="DOE Joint Genome Institute"/>
            <person name="Toome M."/>
            <person name="Kuo A."/>
            <person name="Henrissat B."/>
            <person name="Lipzen A."/>
            <person name="Tritt A."/>
            <person name="Yoshinaga Y."/>
            <person name="Zane M."/>
            <person name="Barry K."/>
            <person name="Grigoriev I.V."/>
            <person name="Spatafora J.W."/>
            <person name="Aimea M.C."/>
        </authorList>
    </citation>
    <scope>NUCLEOTIDE SEQUENCE [LARGE SCALE GENOMIC DNA]</scope>
    <source>
        <strain evidence="4 5">UBC 951</strain>
    </source>
</reference>
<name>A0A066VLI4_TILAU</name>
<keyword evidence="2" id="KW-0472">Membrane</keyword>
<keyword evidence="2" id="KW-0812">Transmembrane</keyword>
<gene>
    <name evidence="4" type="ORF">K437DRAFT_180052</name>
</gene>
<keyword evidence="5" id="KW-1185">Reference proteome</keyword>
<evidence type="ECO:0000259" key="3">
    <source>
        <dbReference type="SMART" id="SM01042"/>
    </source>
</evidence>
<feature type="compositionally biased region" description="Basic and acidic residues" evidence="1">
    <location>
        <begin position="1"/>
        <end position="11"/>
    </location>
</feature>
<dbReference type="GO" id="GO:0006998">
    <property type="term" value="P:nuclear envelope organization"/>
    <property type="evidence" value="ECO:0007669"/>
    <property type="project" value="InterPro"/>
</dbReference>
<sequence>MRVFERGKESPMDWEGEGAAAEPLPPWASGQKRRIQDVKDSARSSAFEFGATGPVYSDAPFLFSMPPSHDGETSLLDTEMADASQERSLVLSEGPSRSTAQDRDRAGESKTTSPDAGDVAHSQECEEDEESDVTPVKHRGSDDGIKTDARKPRLFAKGAVSRVRRRRGSQRLSHMSRPGQRRREARERAEEASEGETEDGAHSLWAGSRAVNYFLPPAVTKQELSHLDWPEILLGYAQFAFNASLLAAFLYMLYCVASTIAQDVRDKVHESSFDAVSEVQMCAEKFRLNRCGTDGAVPALDSACKAWARCMARDPTVVGKARVAAETFAEILNGFVDVISWKSMVSSSAWQFSPSLFMPPTQH</sequence>
<accession>A0A066VLI4</accession>
<dbReference type="SMART" id="SM01042">
    <property type="entry name" value="Brr6_like_C_C"/>
    <property type="match status" value="1"/>
</dbReference>
<evidence type="ECO:0000256" key="1">
    <source>
        <dbReference type="SAM" id="MobiDB-lite"/>
    </source>
</evidence>